<organism evidence="1 2">
    <name type="scientific">Clostridium saudiense</name>
    <dbReference type="NCBI Taxonomy" id="1414720"/>
    <lineage>
        <taxon>Bacteria</taxon>
        <taxon>Bacillati</taxon>
        <taxon>Bacillota</taxon>
        <taxon>Clostridia</taxon>
        <taxon>Eubacteriales</taxon>
        <taxon>Clostridiaceae</taxon>
        <taxon>Clostridium</taxon>
    </lineage>
</organism>
<name>A0ABS2FIW3_9CLOT</name>
<proteinExistence type="predicted"/>
<dbReference type="InterPro" id="IPR014255">
    <property type="entry name" value="Spore_coat_CotS"/>
</dbReference>
<dbReference type="Proteomes" id="UP000767334">
    <property type="component" value="Unassembled WGS sequence"/>
</dbReference>
<accession>A0ABS2FIW3</accession>
<evidence type="ECO:0000313" key="2">
    <source>
        <dbReference type="Proteomes" id="UP000767334"/>
    </source>
</evidence>
<dbReference type="Gene3D" id="3.30.200.20">
    <property type="entry name" value="Phosphorylase Kinase, domain 1"/>
    <property type="match status" value="1"/>
</dbReference>
<evidence type="ECO:0000313" key="1">
    <source>
        <dbReference type="EMBL" id="MBM6820304.1"/>
    </source>
</evidence>
<dbReference type="PANTHER" id="PTHR39179">
    <property type="entry name" value="SPORE COAT PROTEIN I"/>
    <property type="match status" value="1"/>
</dbReference>
<comment type="caution">
    <text evidence="1">The sequence shown here is derived from an EMBL/GenBank/DDBJ whole genome shotgun (WGS) entry which is preliminary data.</text>
</comment>
<dbReference type="NCBIfam" id="TIGR02906">
    <property type="entry name" value="spore_CotS"/>
    <property type="match status" value="1"/>
</dbReference>
<sequence>MNKFRYIDKRILCSYDLSEEFFFKLGVKVYDIIPLRKVFVLFTDKGKKILKITNSSLDRINFINKVLNIIKEKDKYVLQYCTNSNGDIITEWKGKSYVLLDMMDGREATFTNPVEVEWCTKALANFHNASMNITDNLTKEDIILNKSKNLIYELLNDLCFITEAERVISKFSYKNDFDLLFLKNISKAKNDLNISINLLTESSYSELYSDLKNTVICHLDLAHHNFIIDEDKVNMIDFDYCKIDIRAMDIYNFIIKVIKNYAYDKEIINKIIEDYSSVSKVSDEEKKVIFAMLNYPRDFINISKDYYLKQKSWDYEVFLSRFKDKIENDTFRSDLLRNINENLI</sequence>
<dbReference type="Pfam" id="PF01633">
    <property type="entry name" value="Choline_kinase"/>
    <property type="match status" value="1"/>
</dbReference>
<dbReference type="EMBL" id="JACJLL010000101">
    <property type="protein sequence ID" value="MBM6820304.1"/>
    <property type="molecule type" value="Genomic_DNA"/>
</dbReference>
<dbReference type="PANTHER" id="PTHR39179:SF1">
    <property type="entry name" value="SPORE COAT PROTEIN I"/>
    <property type="match status" value="1"/>
</dbReference>
<gene>
    <name evidence="1" type="ORF">H6A19_13310</name>
</gene>
<protein>
    <submittedName>
        <fullName evidence="1">CotS family spore coat protein</fullName>
    </submittedName>
</protein>
<keyword evidence="1" id="KW-0167">Capsid protein</keyword>
<reference evidence="1 2" key="1">
    <citation type="journal article" date="2021" name="Sci. Rep.">
        <title>The distribution of antibiotic resistance genes in chicken gut microbiota commensals.</title>
        <authorList>
            <person name="Juricova H."/>
            <person name="Matiasovicova J."/>
            <person name="Kubasova T."/>
            <person name="Cejkova D."/>
            <person name="Rychlik I."/>
        </authorList>
    </citation>
    <scope>NUCLEOTIDE SEQUENCE [LARGE SCALE GENOMIC DNA]</scope>
    <source>
        <strain evidence="1 2">An435</strain>
    </source>
</reference>
<dbReference type="RefSeq" id="WP_195963966.1">
    <property type="nucleotide sequence ID" value="NZ_JACJLL010000101.1"/>
</dbReference>
<dbReference type="InterPro" id="IPR011009">
    <property type="entry name" value="Kinase-like_dom_sf"/>
</dbReference>
<dbReference type="InterPro" id="IPR047175">
    <property type="entry name" value="CotS-like"/>
</dbReference>
<dbReference type="SUPFAM" id="SSF56112">
    <property type="entry name" value="Protein kinase-like (PK-like)"/>
    <property type="match status" value="1"/>
</dbReference>
<keyword evidence="2" id="KW-1185">Reference proteome</keyword>
<keyword evidence="1" id="KW-0946">Virion</keyword>
<dbReference type="Gene3D" id="3.90.1200.10">
    <property type="match status" value="1"/>
</dbReference>